<dbReference type="SMART" id="SM00644">
    <property type="entry name" value="Ami_2"/>
    <property type="match status" value="1"/>
</dbReference>
<feature type="signal peptide" evidence="4">
    <location>
        <begin position="1"/>
        <end position="27"/>
    </location>
</feature>
<dbReference type="GO" id="GO:0009253">
    <property type="term" value="P:peptidoglycan catabolic process"/>
    <property type="evidence" value="ECO:0007669"/>
    <property type="project" value="InterPro"/>
</dbReference>
<evidence type="ECO:0000256" key="4">
    <source>
        <dbReference type="SAM" id="SignalP"/>
    </source>
</evidence>
<dbReference type="GO" id="GO:0008270">
    <property type="term" value="F:zinc ion binding"/>
    <property type="evidence" value="ECO:0007669"/>
    <property type="project" value="InterPro"/>
</dbReference>
<accession>A0AAG5D3I3</accession>
<dbReference type="Proteomes" id="UP000075880">
    <property type="component" value="Unassembled WGS sequence"/>
</dbReference>
<dbReference type="SUPFAM" id="SSF55846">
    <property type="entry name" value="N-acetylmuramoyl-L-alanine amidase-like"/>
    <property type="match status" value="1"/>
</dbReference>
<feature type="domain" description="Peptidoglycan recognition protein family" evidence="6">
    <location>
        <begin position="109"/>
        <end position="252"/>
    </location>
</feature>
<dbReference type="CDD" id="cd06583">
    <property type="entry name" value="PGRP"/>
    <property type="match status" value="1"/>
</dbReference>
<feature type="chain" id="PRO_5042564591" description="Peptidoglycan-recognition protein" evidence="4">
    <location>
        <begin position="28"/>
        <end position="283"/>
    </location>
</feature>
<dbReference type="GO" id="GO:0008745">
    <property type="term" value="F:N-acetylmuramoyl-L-alanine amidase activity"/>
    <property type="evidence" value="ECO:0007669"/>
    <property type="project" value="InterPro"/>
</dbReference>
<dbReference type="InterPro" id="IPR006619">
    <property type="entry name" value="PGRP_domain_met/bac"/>
</dbReference>
<dbReference type="InterPro" id="IPR002502">
    <property type="entry name" value="Amidase_domain"/>
</dbReference>
<evidence type="ECO:0000256" key="2">
    <source>
        <dbReference type="ARBA" id="ARBA00022588"/>
    </source>
</evidence>
<dbReference type="EnsemblMetazoa" id="ENSAATROPT006383">
    <property type="protein sequence ID" value="ENSAATROPP005791"/>
    <property type="gene ID" value="ENSAATROPG005171"/>
</dbReference>
<dbReference type="SMART" id="SM00701">
    <property type="entry name" value="PGRP"/>
    <property type="match status" value="1"/>
</dbReference>
<evidence type="ECO:0000313" key="8">
    <source>
        <dbReference type="Proteomes" id="UP000075880"/>
    </source>
</evidence>
<evidence type="ECO:0008006" key="9">
    <source>
        <dbReference type="Google" id="ProtNLM"/>
    </source>
</evidence>
<dbReference type="InterPro" id="IPR015510">
    <property type="entry name" value="PGRP"/>
</dbReference>
<evidence type="ECO:0000259" key="6">
    <source>
        <dbReference type="SMART" id="SM00701"/>
    </source>
</evidence>
<dbReference type="FunFam" id="3.40.80.10:FF:000001">
    <property type="entry name" value="Peptidoglycan recognition protein 1"/>
    <property type="match status" value="1"/>
</dbReference>
<dbReference type="Gene3D" id="3.40.80.10">
    <property type="entry name" value="Peptidoglycan recognition protein-like"/>
    <property type="match status" value="1"/>
</dbReference>
<dbReference type="GO" id="GO:0045087">
    <property type="term" value="P:innate immune response"/>
    <property type="evidence" value="ECO:0007669"/>
    <property type="project" value="UniProtKB-KW"/>
</dbReference>
<keyword evidence="2" id="KW-0399">Innate immunity</keyword>
<sequence>MSVVNKIRVLLSAIATGMVCLTADCKACGLSQNPRRKKLRRLPLHSPQGSVCSSFGCIKKKQRFQSVNIKKHLSTCVISSIPYSRSVPGVTSPISTPAYLCCVQSSGPPPYVFRDVWDAQPPKLVEHFAGPIPYVIIHHSYRPAACYSGLKCIEAMQQMQKMHQEQRLWNDIGYSFAVGGDGRVYQGRGFNVIGAHAPRYNNRSVGICLIGDWVADLPPKNMLAATQQLIEYGVRHGIIAQNYTLLGHRQVRSTECPGDRLFEEIKSWPHFSPMTDIVDQNKV</sequence>
<evidence type="ECO:0000313" key="7">
    <source>
        <dbReference type="EnsemblMetazoa" id="ENSAATROPP005791"/>
    </source>
</evidence>
<evidence type="ECO:0000256" key="1">
    <source>
        <dbReference type="ARBA" id="ARBA00007553"/>
    </source>
</evidence>
<comment type="similarity">
    <text evidence="1">Belongs to the N-acetylmuramoyl-L-alanine amidase 2 family.</text>
</comment>
<protein>
    <recommendedName>
        <fullName evidence="9">Peptidoglycan-recognition protein</fullName>
    </recommendedName>
</protein>
<reference evidence="7" key="1">
    <citation type="submission" date="2024-04" db="UniProtKB">
        <authorList>
            <consortium name="EnsemblMetazoa"/>
        </authorList>
    </citation>
    <scope>IDENTIFICATION</scope>
    <source>
        <strain evidence="7">EBRO</strain>
    </source>
</reference>
<dbReference type="InterPro" id="IPR036505">
    <property type="entry name" value="Amidase/PGRP_sf"/>
</dbReference>
<dbReference type="Pfam" id="PF01510">
    <property type="entry name" value="Amidase_2"/>
    <property type="match status" value="1"/>
</dbReference>
<keyword evidence="8" id="KW-1185">Reference proteome</keyword>
<proteinExistence type="inferred from homology"/>
<keyword evidence="4" id="KW-0732">Signal</keyword>
<dbReference type="PANTHER" id="PTHR11022">
    <property type="entry name" value="PEPTIDOGLYCAN RECOGNITION PROTEIN"/>
    <property type="match status" value="1"/>
</dbReference>
<feature type="domain" description="N-acetylmuramoyl-L-alanine amidase" evidence="5">
    <location>
        <begin position="120"/>
        <end position="258"/>
    </location>
</feature>
<name>A0AAG5D3I3_ANOAO</name>
<organism evidence="7 8">
    <name type="scientific">Anopheles atroparvus</name>
    <name type="common">European mosquito</name>
    <dbReference type="NCBI Taxonomy" id="41427"/>
    <lineage>
        <taxon>Eukaryota</taxon>
        <taxon>Metazoa</taxon>
        <taxon>Ecdysozoa</taxon>
        <taxon>Arthropoda</taxon>
        <taxon>Hexapoda</taxon>
        <taxon>Insecta</taxon>
        <taxon>Pterygota</taxon>
        <taxon>Neoptera</taxon>
        <taxon>Endopterygota</taxon>
        <taxon>Diptera</taxon>
        <taxon>Nematocera</taxon>
        <taxon>Culicoidea</taxon>
        <taxon>Culicidae</taxon>
        <taxon>Anophelinae</taxon>
        <taxon>Anopheles</taxon>
    </lineage>
</organism>
<keyword evidence="3" id="KW-0391">Immunity</keyword>
<dbReference type="AlphaFoldDB" id="A0AAG5D3I3"/>
<evidence type="ECO:0000259" key="5">
    <source>
        <dbReference type="SMART" id="SM00644"/>
    </source>
</evidence>
<evidence type="ECO:0000256" key="3">
    <source>
        <dbReference type="ARBA" id="ARBA00022859"/>
    </source>
</evidence>
<dbReference type="PANTHER" id="PTHR11022:SF77">
    <property type="entry name" value="PEPTIDOGLYCAN-RECOGNITION PROTEIN LB"/>
    <property type="match status" value="1"/>
</dbReference>